<dbReference type="EMBL" id="CP041969">
    <property type="protein sequence ID" value="QMV41990.1"/>
    <property type="molecule type" value="Genomic_DNA"/>
</dbReference>
<reference evidence="3 4" key="1">
    <citation type="submission" date="2019-07" db="EMBL/GenBank/DDBJ databases">
        <authorList>
            <person name="Kim J.K."/>
            <person name="Cheong H.-M."/>
            <person name="Choi Y."/>
            <person name="Hwang K.J."/>
            <person name="Lee S."/>
            <person name="Choi C."/>
        </authorList>
    </citation>
    <scope>NUCLEOTIDE SEQUENCE [LARGE SCALE GENOMIC DNA]</scope>
    <source>
        <strain evidence="3 4">KS 22</strain>
    </source>
</reference>
<dbReference type="AlphaFoldDB" id="A0A7G5BYF6"/>
<organism evidence="3 4">
    <name type="scientific">Cohnella cholangitidis</name>
    <dbReference type="NCBI Taxonomy" id="2598458"/>
    <lineage>
        <taxon>Bacteria</taxon>
        <taxon>Bacillati</taxon>
        <taxon>Bacillota</taxon>
        <taxon>Bacilli</taxon>
        <taxon>Bacillales</taxon>
        <taxon>Paenibacillaceae</taxon>
        <taxon>Cohnella</taxon>
    </lineage>
</organism>
<evidence type="ECO:0000256" key="1">
    <source>
        <dbReference type="ARBA" id="ARBA00023002"/>
    </source>
</evidence>
<dbReference type="RefSeq" id="WP_182303393.1">
    <property type="nucleotide sequence ID" value="NZ_CP041969.1"/>
</dbReference>
<feature type="domain" description="Pyrroline-5-carboxylate reductase catalytic N-terminal" evidence="2">
    <location>
        <begin position="2"/>
        <end position="95"/>
    </location>
</feature>
<gene>
    <name evidence="3" type="ORF">FPL14_12900</name>
</gene>
<dbReference type="KEGG" id="cchl:FPL14_12900"/>
<proteinExistence type="predicted"/>
<dbReference type="SUPFAM" id="SSF51735">
    <property type="entry name" value="NAD(P)-binding Rossmann-fold domains"/>
    <property type="match status" value="1"/>
</dbReference>
<evidence type="ECO:0000313" key="3">
    <source>
        <dbReference type="EMBL" id="QMV41990.1"/>
    </source>
</evidence>
<dbReference type="InterPro" id="IPR028939">
    <property type="entry name" value="P5C_Rdtase_cat_N"/>
</dbReference>
<dbReference type="Pfam" id="PF03807">
    <property type="entry name" value="F420_oxidored"/>
    <property type="match status" value="1"/>
</dbReference>
<dbReference type="GO" id="GO:0016491">
    <property type="term" value="F:oxidoreductase activity"/>
    <property type="evidence" value="ECO:0007669"/>
    <property type="project" value="UniProtKB-KW"/>
</dbReference>
<dbReference type="InterPro" id="IPR036291">
    <property type="entry name" value="NAD(P)-bd_dom_sf"/>
</dbReference>
<dbReference type="Proteomes" id="UP000515679">
    <property type="component" value="Chromosome"/>
</dbReference>
<evidence type="ECO:0000313" key="4">
    <source>
        <dbReference type="Proteomes" id="UP000515679"/>
    </source>
</evidence>
<keyword evidence="1" id="KW-0560">Oxidoreductase</keyword>
<name>A0A7G5BYF6_9BACL</name>
<sequence length="217" mass="23967">MRVSVIGTGRMGRGLIGMLASALNNAELTWASRSPDKTRELLREAKLDSVVPVGMNEALQADVIFAALWFRDLLPWAEDLKEELRGKILVDIANPFTEDFKDFTTEWGTSAAEQLQNRIPGTKVVGAFKNTFFKVLENPVHDGQWSDVYVTSDDVAAKAAVLQLLGGIPFRVLDGGALGNNRIIERMTLFERELAIRYGTYPYASFRLFGLNGGRGG</sequence>
<dbReference type="InterPro" id="IPR051267">
    <property type="entry name" value="STEAP_metalloreductase"/>
</dbReference>
<accession>A0A7G5BYF6</accession>
<dbReference type="PANTHER" id="PTHR14239">
    <property type="entry name" value="DUDULIN-RELATED"/>
    <property type="match status" value="1"/>
</dbReference>
<protein>
    <submittedName>
        <fullName evidence="3">Reductase</fullName>
    </submittedName>
</protein>
<keyword evidence="4" id="KW-1185">Reference proteome</keyword>
<evidence type="ECO:0000259" key="2">
    <source>
        <dbReference type="Pfam" id="PF03807"/>
    </source>
</evidence>
<dbReference type="Gene3D" id="3.40.50.720">
    <property type="entry name" value="NAD(P)-binding Rossmann-like Domain"/>
    <property type="match status" value="1"/>
</dbReference>